<dbReference type="InterPro" id="IPR010982">
    <property type="entry name" value="Lambda_DNA-bd_dom_sf"/>
</dbReference>
<proteinExistence type="predicted"/>
<dbReference type="Proteomes" id="UP000678276">
    <property type="component" value="Unassembled WGS sequence"/>
</dbReference>
<dbReference type="EMBL" id="JAGJCF010000004">
    <property type="protein sequence ID" value="MBP0615666.1"/>
    <property type="molecule type" value="Genomic_DNA"/>
</dbReference>
<name>A0ABS4BHJ5_9HYPH</name>
<evidence type="ECO:0000313" key="5">
    <source>
        <dbReference type="EMBL" id="MBP0615666.1"/>
    </source>
</evidence>
<evidence type="ECO:0000313" key="6">
    <source>
        <dbReference type="Proteomes" id="UP000678276"/>
    </source>
</evidence>
<dbReference type="PANTHER" id="PTHR30146">
    <property type="entry name" value="LACI-RELATED TRANSCRIPTIONAL REPRESSOR"/>
    <property type="match status" value="1"/>
</dbReference>
<keyword evidence="2 5" id="KW-0238">DNA-binding</keyword>
<gene>
    <name evidence="5" type="ORF">J6595_08745</name>
</gene>
<keyword evidence="3" id="KW-0804">Transcription</keyword>
<dbReference type="Gene3D" id="3.40.50.2300">
    <property type="match status" value="2"/>
</dbReference>
<dbReference type="InterPro" id="IPR000843">
    <property type="entry name" value="HTH_LacI"/>
</dbReference>
<feature type="domain" description="HTH lacI-type" evidence="4">
    <location>
        <begin position="15"/>
        <end position="69"/>
    </location>
</feature>
<evidence type="ECO:0000256" key="1">
    <source>
        <dbReference type="ARBA" id="ARBA00023015"/>
    </source>
</evidence>
<dbReference type="InterPro" id="IPR046335">
    <property type="entry name" value="LacI/GalR-like_sensor"/>
</dbReference>
<keyword evidence="6" id="KW-1185">Reference proteome</keyword>
<dbReference type="Pfam" id="PF00356">
    <property type="entry name" value="LacI"/>
    <property type="match status" value="1"/>
</dbReference>
<comment type="caution">
    <text evidence="5">The sequence shown here is derived from an EMBL/GenBank/DDBJ whole genome shotgun (WGS) entry which is preliminary data.</text>
</comment>
<evidence type="ECO:0000256" key="3">
    <source>
        <dbReference type="ARBA" id="ARBA00023163"/>
    </source>
</evidence>
<dbReference type="PROSITE" id="PS50932">
    <property type="entry name" value="HTH_LACI_2"/>
    <property type="match status" value="1"/>
</dbReference>
<reference evidence="5 6" key="1">
    <citation type="submission" date="2021-04" db="EMBL/GenBank/DDBJ databases">
        <title>Whole genome sequence of Jiella sp. KSK16Y-1.</title>
        <authorList>
            <person name="Tuo L."/>
        </authorList>
    </citation>
    <scope>NUCLEOTIDE SEQUENCE [LARGE SCALE GENOMIC DNA]</scope>
    <source>
        <strain evidence="5 6">KSK16Y-1</strain>
    </source>
</reference>
<dbReference type="RefSeq" id="WP_209594072.1">
    <property type="nucleotide sequence ID" value="NZ_JAGJCF010000004.1"/>
</dbReference>
<dbReference type="SUPFAM" id="SSF53822">
    <property type="entry name" value="Periplasmic binding protein-like I"/>
    <property type="match status" value="1"/>
</dbReference>
<dbReference type="InterPro" id="IPR028082">
    <property type="entry name" value="Peripla_BP_I"/>
</dbReference>
<dbReference type="GO" id="GO:0003677">
    <property type="term" value="F:DNA binding"/>
    <property type="evidence" value="ECO:0007669"/>
    <property type="project" value="UniProtKB-KW"/>
</dbReference>
<dbReference type="SMART" id="SM00354">
    <property type="entry name" value="HTH_LACI"/>
    <property type="match status" value="1"/>
</dbReference>
<accession>A0ABS4BHJ5</accession>
<protein>
    <submittedName>
        <fullName evidence="5">LacI family DNA-binding transcriptional regulator</fullName>
    </submittedName>
</protein>
<organism evidence="5 6">
    <name type="scientific">Jiella mangrovi</name>
    <dbReference type="NCBI Taxonomy" id="2821407"/>
    <lineage>
        <taxon>Bacteria</taxon>
        <taxon>Pseudomonadati</taxon>
        <taxon>Pseudomonadota</taxon>
        <taxon>Alphaproteobacteria</taxon>
        <taxon>Hyphomicrobiales</taxon>
        <taxon>Aurantimonadaceae</taxon>
        <taxon>Jiella</taxon>
    </lineage>
</organism>
<keyword evidence="1" id="KW-0805">Transcription regulation</keyword>
<dbReference type="Pfam" id="PF13377">
    <property type="entry name" value="Peripla_BP_3"/>
    <property type="match status" value="1"/>
</dbReference>
<evidence type="ECO:0000259" key="4">
    <source>
        <dbReference type="PROSITE" id="PS50932"/>
    </source>
</evidence>
<dbReference type="PROSITE" id="PS00356">
    <property type="entry name" value="HTH_LACI_1"/>
    <property type="match status" value="1"/>
</dbReference>
<dbReference type="CDD" id="cd01392">
    <property type="entry name" value="HTH_LacI"/>
    <property type="match status" value="1"/>
</dbReference>
<evidence type="ECO:0000256" key="2">
    <source>
        <dbReference type="ARBA" id="ARBA00023125"/>
    </source>
</evidence>
<dbReference type="Gene3D" id="1.10.260.40">
    <property type="entry name" value="lambda repressor-like DNA-binding domains"/>
    <property type="match status" value="1"/>
</dbReference>
<dbReference type="PANTHER" id="PTHR30146:SF138">
    <property type="entry name" value="TRANSCRIPTIONAL REGULATORY PROTEIN"/>
    <property type="match status" value="1"/>
</dbReference>
<sequence>MRDSARRREQPRRAPRISDVADAAGVSVATVSRALSAPDKLKPETRDKVLAAVAALGYTPNSVARQLRAGNSRLVLVIVPQRTNPPFFAEVLHGIDVTLAEAGYVLITGYMEGHDHDLRLIELAASGHVAGLLTVSGDLPNVGGRSILDAGLPAVAICADPQVAGLPAVLLDDERAAAMQVEHLIALGHRRLFYLSGPEGNYNVTMRQRGIVSALEAGGLSPEALIEYRGDFAFTGGISGGEAYLALSDRPSAVICGNDETAIAFVKTVRSAGLRVPDDLSVIGFDGIELADFCEPTLSTIAQPRFELGRVGARLLVDLLDGNEPGDVMPESGRIVMQGRLLARDSTRAVE</sequence>
<dbReference type="SUPFAM" id="SSF47413">
    <property type="entry name" value="lambda repressor-like DNA-binding domains"/>
    <property type="match status" value="1"/>
</dbReference>